<organism evidence="3 4">
    <name type="scientific">Nocardia iowensis</name>
    <dbReference type="NCBI Taxonomy" id="204891"/>
    <lineage>
        <taxon>Bacteria</taxon>
        <taxon>Bacillati</taxon>
        <taxon>Actinomycetota</taxon>
        <taxon>Actinomycetes</taxon>
        <taxon>Mycobacteriales</taxon>
        <taxon>Nocardiaceae</taxon>
        <taxon>Nocardia</taxon>
    </lineage>
</organism>
<evidence type="ECO:0000313" key="4">
    <source>
        <dbReference type="Proteomes" id="UP000694257"/>
    </source>
</evidence>
<dbReference type="InterPro" id="IPR049492">
    <property type="entry name" value="BD-FAE-like_dom"/>
</dbReference>
<dbReference type="Proteomes" id="UP000694257">
    <property type="component" value="Chromosome"/>
</dbReference>
<sequence>MSELHVVFGPDVVTHWRTAAELLAEAFAVHEVSGEVVLTGDAAEFAAAVRAAGPDDEFIVVPGSAALPDDAAGRVVRVDFGRCELDRSACVRVHIRGRGLEGLRYAVASWYFHRFHPPTVVGYGPHPYQRVDMRIPSGPGPFPVAVLIHGGYWKPWWDFDLMDAMAVDLTSRGYATWNVEYRRPAESDWAATTEDVATAFAAIATAPEASRLDLDRIVVLGHSAGGQLAFRLAADTAPASLRPALVVSLAGVLDLRAADHRHLGDGAVAAALGQRYSPESEVYRQASPIARLPIGVPQLVVCGLHDEPDMLEMSRHYTDRAAAANDRVTMLEAPGEHFAVIDPGSEIWRQIVQWLANNR</sequence>
<protein>
    <submittedName>
        <fullName evidence="3">Alpha/beta hydrolase</fullName>
    </submittedName>
</protein>
<dbReference type="Pfam" id="PF20434">
    <property type="entry name" value="BD-FAE"/>
    <property type="match status" value="1"/>
</dbReference>
<feature type="domain" description="BD-FAE-like" evidence="2">
    <location>
        <begin position="138"/>
        <end position="302"/>
    </location>
</feature>
<reference evidence="3 4" key="1">
    <citation type="submission" date="2021-07" db="EMBL/GenBank/DDBJ databases">
        <title>Whole Genome Sequence of Nocardia Iowensis.</title>
        <authorList>
            <person name="Lamm A."/>
            <person name="Collins-Fairclough A.M."/>
            <person name="Bunk B."/>
            <person name="Sproer C."/>
        </authorList>
    </citation>
    <scope>NUCLEOTIDE SEQUENCE [LARGE SCALE GENOMIC DNA]</scope>
    <source>
        <strain evidence="3 4">NRRL 5646</strain>
    </source>
</reference>
<evidence type="ECO:0000256" key="1">
    <source>
        <dbReference type="ARBA" id="ARBA00022801"/>
    </source>
</evidence>
<evidence type="ECO:0000259" key="2">
    <source>
        <dbReference type="Pfam" id="PF20434"/>
    </source>
</evidence>
<keyword evidence="1 3" id="KW-0378">Hydrolase</keyword>
<dbReference type="PANTHER" id="PTHR48081:SF33">
    <property type="entry name" value="KYNURENINE FORMAMIDASE"/>
    <property type="match status" value="1"/>
</dbReference>
<dbReference type="InterPro" id="IPR050300">
    <property type="entry name" value="GDXG_lipolytic_enzyme"/>
</dbReference>
<keyword evidence="4" id="KW-1185">Reference proteome</keyword>
<dbReference type="EMBL" id="CP078145">
    <property type="protein sequence ID" value="QXN95528.1"/>
    <property type="molecule type" value="Genomic_DNA"/>
</dbReference>
<proteinExistence type="predicted"/>
<dbReference type="GO" id="GO:0016787">
    <property type="term" value="F:hydrolase activity"/>
    <property type="evidence" value="ECO:0007669"/>
    <property type="project" value="UniProtKB-KW"/>
</dbReference>
<dbReference type="PANTHER" id="PTHR48081">
    <property type="entry name" value="AB HYDROLASE SUPERFAMILY PROTEIN C4A8.06C"/>
    <property type="match status" value="1"/>
</dbReference>
<gene>
    <name evidence="3" type="ORF">KV110_13450</name>
</gene>
<name>A0ABX8S0U1_NOCIO</name>
<accession>A0ABX8S0U1</accession>
<evidence type="ECO:0000313" key="3">
    <source>
        <dbReference type="EMBL" id="QXN95528.1"/>
    </source>
</evidence>